<feature type="transmembrane region" description="Helical" evidence="9">
    <location>
        <begin position="168"/>
        <end position="186"/>
    </location>
</feature>
<feature type="transmembrane region" description="Helical" evidence="9">
    <location>
        <begin position="69"/>
        <end position="90"/>
    </location>
</feature>
<dbReference type="Pfam" id="PF03083">
    <property type="entry name" value="MtN3_slv"/>
    <property type="match status" value="2"/>
</dbReference>
<keyword evidence="5 9" id="KW-0812">Transmembrane</keyword>
<dbReference type="Gene3D" id="1.20.1280.290">
    <property type="match status" value="2"/>
</dbReference>
<evidence type="ECO:0000256" key="5">
    <source>
        <dbReference type="ARBA" id="ARBA00022692"/>
    </source>
</evidence>
<evidence type="ECO:0000256" key="3">
    <source>
        <dbReference type="ARBA" id="ARBA00022448"/>
    </source>
</evidence>
<sequence length="222" mass="25050">MLNLDDFKDFIAVSASICTILQFLSGTLVCQNFVQKGSTGDISAFPFISGCLSTSLWLRYGFIIQERSIILVNTIGATLFFAYVLTFYFYSIKKWAVVRQFLLCMLILIAILFYSSTGNESDEKELEAVRSHIGTLCCIMTIIFFAAPFSTLMHVIKVKSSESMPFPLILTSFLVSCQWYAYGLIIKDQFVQIPNFLGSVLSAIQLSLFCLYPTKYKPLDQI</sequence>
<keyword evidence="4 9" id="KW-0762">Sugar transport</keyword>
<evidence type="ECO:0000256" key="4">
    <source>
        <dbReference type="ARBA" id="ARBA00022597"/>
    </source>
</evidence>
<feature type="transmembrane region" description="Helical" evidence="9">
    <location>
        <begin position="12"/>
        <end position="30"/>
    </location>
</feature>
<dbReference type="InterPro" id="IPR004316">
    <property type="entry name" value="SWEET_rpt"/>
</dbReference>
<gene>
    <name evidence="11" type="primary">LOC108565203</name>
</gene>
<comment type="subcellular location">
    <subcellularLocation>
        <location evidence="9">Cell membrane</location>
        <topology evidence="9">Multi-pass membrane protein</topology>
    </subcellularLocation>
    <subcellularLocation>
        <location evidence="1">Endomembrane system</location>
        <topology evidence="1">Multi-pass membrane protein</topology>
    </subcellularLocation>
</comment>
<keyword evidence="3 9" id="KW-0813">Transport</keyword>
<accession>A0ABM1MZL2</accession>
<keyword evidence="10" id="KW-1185">Reference proteome</keyword>
<name>A0ABM1MZL2_NICVS</name>
<feature type="transmembrane region" description="Helical" evidence="9">
    <location>
        <begin position="192"/>
        <end position="212"/>
    </location>
</feature>
<evidence type="ECO:0000256" key="1">
    <source>
        <dbReference type="ARBA" id="ARBA00004127"/>
    </source>
</evidence>
<evidence type="ECO:0000256" key="7">
    <source>
        <dbReference type="ARBA" id="ARBA00022989"/>
    </source>
</evidence>
<comment type="similarity">
    <text evidence="2 9">Belongs to the SWEET sugar transporter family.</text>
</comment>
<keyword evidence="6" id="KW-0677">Repeat</keyword>
<keyword evidence="7 9" id="KW-1133">Transmembrane helix</keyword>
<feature type="transmembrane region" description="Helical" evidence="9">
    <location>
        <begin position="97"/>
        <end position="113"/>
    </location>
</feature>
<evidence type="ECO:0000256" key="6">
    <source>
        <dbReference type="ARBA" id="ARBA00022737"/>
    </source>
</evidence>
<dbReference type="RefSeq" id="XP_017780012.1">
    <property type="nucleotide sequence ID" value="XM_017924523.1"/>
</dbReference>
<organism evidence="10 11">
    <name type="scientific">Nicrophorus vespilloides</name>
    <name type="common">Boreal carrion beetle</name>
    <dbReference type="NCBI Taxonomy" id="110193"/>
    <lineage>
        <taxon>Eukaryota</taxon>
        <taxon>Metazoa</taxon>
        <taxon>Ecdysozoa</taxon>
        <taxon>Arthropoda</taxon>
        <taxon>Hexapoda</taxon>
        <taxon>Insecta</taxon>
        <taxon>Pterygota</taxon>
        <taxon>Neoptera</taxon>
        <taxon>Endopterygota</taxon>
        <taxon>Coleoptera</taxon>
        <taxon>Polyphaga</taxon>
        <taxon>Staphyliniformia</taxon>
        <taxon>Silphidae</taxon>
        <taxon>Nicrophorinae</taxon>
        <taxon>Nicrophorus</taxon>
    </lineage>
</organism>
<proteinExistence type="inferred from homology"/>
<protein>
    <recommendedName>
        <fullName evidence="9">Sugar transporter SWEET</fullName>
    </recommendedName>
</protein>
<reference evidence="11" key="1">
    <citation type="submission" date="2025-08" db="UniProtKB">
        <authorList>
            <consortium name="RefSeq"/>
        </authorList>
    </citation>
    <scope>IDENTIFICATION</scope>
    <source>
        <tissue evidence="11">Whole Larva</tissue>
    </source>
</reference>
<evidence type="ECO:0000256" key="8">
    <source>
        <dbReference type="ARBA" id="ARBA00023136"/>
    </source>
</evidence>
<comment type="function">
    <text evidence="9">Mediates sugar transport across membranes.</text>
</comment>
<dbReference type="GeneID" id="108565203"/>
<dbReference type="Proteomes" id="UP000695000">
    <property type="component" value="Unplaced"/>
</dbReference>
<feature type="transmembrane region" description="Helical" evidence="9">
    <location>
        <begin position="42"/>
        <end position="63"/>
    </location>
</feature>
<evidence type="ECO:0000256" key="9">
    <source>
        <dbReference type="RuleBase" id="RU910715"/>
    </source>
</evidence>
<feature type="transmembrane region" description="Helical" evidence="9">
    <location>
        <begin position="133"/>
        <end position="156"/>
    </location>
</feature>
<evidence type="ECO:0000313" key="10">
    <source>
        <dbReference type="Proteomes" id="UP000695000"/>
    </source>
</evidence>
<evidence type="ECO:0000256" key="2">
    <source>
        <dbReference type="ARBA" id="ARBA00007809"/>
    </source>
</evidence>
<dbReference type="InterPro" id="IPR047664">
    <property type="entry name" value="SWEET"/>
</dbReference>
<keyword evidence="8 9" id="KW-0472">Membrane</keyword>
<dbReference type="PANTHER" id="PTHR10791:SF112">
    <property type="entry name" value="SUGAR TRANSPORTER SWEET1"/>
    <property type="match status" value="1"/>
</dbReference>
<evidence type="ECO:0000313" key="11">
    <source>
        <dbReference type="RefSeq" id="XP_017780012.1"/>
    </source>
</evidence>
<dbReference type="PANTHER" id="PTHR10791">
    <property type="entry name" value="RAG1-ACTIVATING PROTEIN 1"/>
    <property type="match status" value="1"/>
</dbReference>